<organism evidence="1 2">
    <name type="scientific">Capsella rubella</name>
    <dbReference type="NCBI Taxonomy" id="81985"/>
    <lineage>
        <taxon>Eukaryota</taxon>
        <taxon>Viridiplantae</taxon>
        <taxon>Streptophyta</taxon>
        <taxon>Embryophyta</taxon>
        <taxon>Tracheophyta</taxon>
        <taxon>Spermatophyta</taxon>
        <taxon>Magnoliopsida</taxon>
        <taxon>eudicotyledons</taxon>
        <taxon>Gunneridae</taxon>
        <taxon>Pentapetalae</taxon>
        <taxon>rosids</taxon>
        <taxon>malvids</taxon>
        <taxon>Brassicales</taxon>
        <taxon>Brassicaceae</taxon>
        <taxon>Camelineae</taxon>
        <taxon>Capsella</taxon>
    </lineage>
</organism>
<evidence type="ECO:0000313" key="1">
    <source>
        <dbReference type="EMBL" id="EOA31629.1"/>
    </source>
</evidence>
<gene>
    <name evidence="1" type="ORF">CARUB_v10014828mg</name>
</gene>
<dbReference type="EMBL" id="KB870807">
    <property type="protein sequence ID" value="EOA31629.1"/>
    <property type="molecule type" value="Genomic_DNA"/>
</dbReference>
<evidence type="ECO:0000313" key="2">
    <source>
        <dbReference type="Proteomes" id="UP000029121"/>
    </source>
</evidence>
<keyword evidence="2" id="KW-1185">Reference proteome</keyword>
<reference evidence="2" key="1">
    <citation type="journal article" date="2013" name="Nat. Genet.">
        <title>The Capsella rubella genome and the genomic consequences of rapid mating system evolution.</title>
        <authorList>
            <person name="Slotte T."/>
            <person name="Hazzouri K.M."/>
            <person name="Agren J.A."/>
            <person name="Koenig D."/>
            <person name="Maumus F."/>
            <person name="Guo Y.L."/>
            <person name="Steige K."/>
            <person name="Platts A.E."/>
            <person name="Escobar J.S."/>
            <person name="Newman L.K."/>
            <person name="Wang W."/>
            <person name="Mandakova T."/>
            <person name="Vello E."/>
            <person name="Smith L.M."/>
            <person name="Henz S.R."/>
            <person name="Steffen J."/>
            <person name="Takuno S."/>
            <person name="Brandvain Y."/>
            <person name="Coop G."/>
            <person name="Andolfatto P."/>
            <person name="Hu T.T."/>
            <person name="Blanchette M."/>
            <person name="Clark R.M."/>
            <person name="Quesneville H."/>
            <person name="Nordborg M."/>
            <person name="Gaut B.S."/>
            <person name="Lysak M.A."/>
            <person name="Jenkins J."/>
            <person name="Grimwood J."/>
            <person name="Chapman J."/>
            <person name="Prochnik S."/>
            <person name="Shu S."/>
            <person name="Rokhsar D."/>
            <person name="Schmutz J."/>
            <person name="Weigel D."/>
            <person name="Wright S.I."/>
        </authorList>
    </citation>
    <scope>NUCLEOTIDE SEQUENCE [LARGE SCALE GENOMIC DNA]</scope>
    <source>
        <strain evidence="2">cv. Monte Gargano</strain>
    </source>
</reference>
<dbReference type="eggNOG" id="KOG4585">
    <property type="taxonomic scope" value="Eukaryota"/>
</dbReference>
<dbReference type="AlphaFoldDB" id="R0HPD6"/>
<dbReference type="Proteomes" id="UP000029121">
    <property type="component" value="Unassembled WGS sequence"/>
</dbReference>
<name>R0HPD6_9BRAS</name>
<proteinExistence type="predicted"/>
<protein>
    <submittedName>
        <fullName evidence="1">Uncharacterized protein</fullName>
    </submittedName>
</protein>
<sequence>MLPNMDMYHAEFGAISISGAEGWSAQTAEASLDSRVGVEEDEETQSTRNAILAEKNTLAKQMLEQVQLERKYNVENVVEVLNGLHGVTMWYPFHVTAVDHLLANEANRRGFLAFSSEEDKNRYLDSIVWHWIRSWECLGGGCHRWKGVGGYRCH</sequence>
<accession>R0HPD6</accession>